<dbReference type="RefSeq" id="WP_166851748.1">
    <property type="nucleotide sequence ID" value="NZ_JAAONY010000001.1"/>
</dbReference>
<dbReference type="Gene3D" id="2.40.170.20">
    <property type="entry name" value="TonB-dependent receptor, beta-barrel domain"/>
    <property type="match status" value="2"/>
</dbReference>
<evidence type="ECO:0000256" key="5">
    <source>
        <dbReference type="ARBA" id="ARBA00022692"/>
    </source>
</evidence>
<dbReference type="GO" id="GO:0006826">
    <property type="term" value="P:iron ion transport"/>
    <property type="evidence" value="ECO:0007669"/>
    <property type="project" value="UniProtKB-KW"/>
</dbReference>
<reference evidence="17 18" key="1">
    <citation type="submission" date="2020-08" db="EMBL/GenBank/DDBJ databases">
        <title>Genomic Encyclopedia of Type Strains, Phase IV (KMG-IV): sequencing the most valuable type-strain genomes for metagenomic binning, comparative biology and taxonomic classification.</title>
        <authorList>
            <person name="Goeker M."/>
        </authorList>
    </citation>
    <scope>NUCLEOTIDE SEQUENCE [LARGE SCALE GENOMIC DNA]</scope>
    <source>
        <strain evidence="17 18">DSM 22368</strain>
    </source>
</reference>
<evidence type="ECO:0000256" key="2">
    <source>
        <dbReference type="ARBA" id="ARBA00022448"/>
    </source>
</evidence>
<accession>A0A7X0MVW3</accession>
<dbReference type="Pfam" id="PF07715">
    <property type="entry name" value="Plug"/>
    <property type="match status" value="1"/>
</dbReference>
<keyword evidence="10 11" id="KW-0998">Cell outer membrane</keyword>
<dbReference type="InterPro" id="IPR036942">
    <property type="entry name" value="Beta-barrel_TonB_sf"/>
</dbReference>
<evidence type="ECO:0000256" key="6">
    <source>
        <dbReference type="ARBA" id="ARBA00023004"/>
    </source>
</evidence>
<feature type="domain" description="TonB-dependent receptor-like beta-barrel" evidence="15">
    <location>
        <begin position="337"/>
        <end position="775"/>
    </location>
</feature>
<gene>
    <name evidence="17" type="ORF">HNR48_000542</name>
</gene>
<keyword evidence="18" id="KW-1185">Reference proteome</keyword>
<keyword evidence="4" id="KW-0410">Iron transport</keyword>
<dbReference type="Pfam" id="PF00593">
    <property type="entry name" value="TonB_dep_Rec_b-barrel"/>
    <property type="match status" value="1"/>
</dbReference>
<feature type="chain" id="PRO_5031245708" evidence="14">
    <location>
        <begin position="24"/>
        <end position="812"/>
    </location>
</feature>
<evidence type="ECO:0000259" key="16">
    <source>
        <dbReference type="Pfam" id="PF07715"/>
    </source>
</evidence>
<dbReference type="InParanoid" id="A0A7X0MVW3"/>
<dbReference type="GO" id="GO:0009279">
    <property type="term" value="C:cell outer membrane"/>
    <property type="evidence" value="ECO:0007669"/>
    <property type="project" value="UniProtKB-SubCell"/>
</dbReference>
<sequence>MTFKKNALSSTIAFLSTAVISYASQAQILEEVTVTAQKREQSLQDVGIAVTAFSGDQMSALGVSQSHDIATFSPGVHISGNLAGQNTQFTIRGVTQNDFNDIVEAPNAVYLDEGYLAIAQAQTFAVFDVDRVEILKGPQGTLFGRNATGGLVHYISRKPNMEEVEGYLDLTFGRFDTPADANKWTLEGAVGGPLTDKLGARVAFKTNQQDGHLKNVYPFGANSNLPGGGSPGTGSGADLGGDDTTAGRLNLTYEANDTTTVNFSANYASSEASTGPYQSKSTIAVLDANGELINVIDTPAGETRLSIQGDGDGGGDVIDGDQFIPGGGIGLSGRPVPGGDFFGYVDPDGDDFTFSGDFAFEDQGSTDTWGLNFNLSKELSDSVTMTAITDYKDYEKLLFIDVDAAPINQLANYAGVDASSFSQEIRFNGETESSRWVAGLYYLNIDNHSDNGLKAPVNSIVDALFPPVDIGVQANLETNSYSVFGQIEYDLSDKLALTAGLRVMEEKKDFDIEVGVYISQGNDTVNQGSPIPNAFGAGSPFNHDLESSDTFWTGKVQLDYRPNDDWLLYAGINRGVKAGSFNAPLLGAYLGSGGEAALPYDEEILLAYEAGFKATLGDGSTRLNGSAYYYDYSDYQAFLFVGVGGVVINADAVNKGVELELITSPAQGWDILLSASYLDATVKDILLRSGSPLPPRDVRPTYAPEVQATALVRYEWEAFGGMMHVAADVSYSDEFYYNLRNFDADKFDSYVMTNARLGWASSDDTWEASLIVRNVTDERAGVQGFDLATLCGCNEVSYRDPRFTGVNIKYRF</sequence>
<dbReference type="InterPro" id="IPR039426">
    <property type="entry name" value="TonB-dep_rcpt-like"/>
</dbReference>
<dbReference type="PANTHER" id="PTHR32552">
    <property type="entry name" value="FERRICHROME IRON RECEPTOR-RELATED"/>
    <property type="match status" value="1"/>
</dbReference>
<feature type="compositionally biased region" description="Gly residues" evidence="13">
    <location>
        <begin position="226"/>
        <end position="239"/>
    </location>
</feature>
<evidence type="ECO:0000256" key="10">
    <source>
        <dbReference type="ARBA" id="ARBA00023237"/>
    </source>
</evidence>
<protein>
    <submittedName>
        <fullName evidence="17">Iron complex outermembrane receptor protein</fullName>
    </submittedName>
</protein>
<dbReference type="SUPFAM" id="SSF56935">
    <property type="entry name" value="Porins"/>
    <property type="match status" value="1"/>
</dbReference>
<evidence type="ECO:0000256" key="11">
    <source>
        <dbReference type="PROSITE-ProRule" id="PRU01360"/>
    </source>
</evidence>
<comment type="similarity">
    <text evidence="11 12">Belongs to the TonB-dependent receptor family.</text>
</comment>
<evidence type="ECO:0000256" key="14">
    <source>
        <dbReference type="SAM" id="SignalP"/>
    </source>
</evidence>
<evidence type="ECO:0000256" key="13">
    <source>
        <dbReference type="SAM" id="MobiDB-lite"/>
    </source>
</evidence>
<name>A0A7X0MVW3_9GAMM</name>
<feature type="region of interest" description="Disordered" evidence="13">
    <location>
        <begin position="222"/>
        <end position="243"/>
    </location>
</feature>
<evidence type="ECO:0000256" key="3">
    <source>
        <dbReference type="ARBA" id="ARBA00022452"/>
    </source>
</evidence>
<comment type="subcellular location">
    <subcellularLocation>
        <location evidence="1 11">Cell outer membrane</location>
        <topology evidence="1 11">Multi-pass membrane protein</topology>
    </subcellularLocation>
</comment>
<evidence type="ECO:0000256" key="9">
    <source>
        <dbReference type="ARBA" id="ARBA00023136"/>
    </source>
</evidence>
<keyword evidence="17" id="KW-0675">Receptor</keyword>
<dbReference type="InterPro" id="IPR012910">
    <property type="entry name" value="Plug_dom"/>
</dbReference>
<dbReference type="Proteomes" id="UP000528457">
    <property type="component" value="Unassembled WGS sequence"/>
</dbReference>
<evidence type="ECO:0000256" key="7">
    <source>
        <dbReference type="ARBA" id="ARBA00023065"/>
    </source>
</evidence>
<proteinExistence type="inferred from homology"/>
<feature type="signal peptide" evidence="14">
    <location>
        <begin position="1"/>
        <end position="23"/>
    </location>
</feature>
<dbReference type="PANTHER" id="PTHR32552:SF81">
    <property type="entry name" value="TONB-DEPENDENT OUTER MEMBRANE RECEPTOR"/>
    <property type="match status" value="1"/>
</dbReference>
<keyword evidence="7" id="KW-0406">Ion transport</keyword>
<keyword evidence="3 11" id="KW-1134">Transmembrane beta strand</keyword>
<dbReference type="EMBL" id="JACHHT010000001">
    <property type="protein sequence ID" value="MBB6520264.1"/>
    <property type="molecule type" value="Genomic_DNA"/>
</dbReference>
<evidence type="ECO:0000256" key="1">
    <source>
        <dbReference type="ARBA" id="ARBA00004571"/>
    </source>
</evidence>
<dbReference type="AlphaFoldDB" id="A0A7X0MVW3"/>
<evidence type="ECO:0000313" key="18">
    <source>
        <dbReference type="Proteomes" id="UP000528457"/>
    </source>
</evidence>
<keyword evidence="9 11" id="KW-0472">Membrane</keyword>
<keyword evidence="14" id="KW-0732">Signal</keyword>
<evidence type="ECO:0000256" key="8">
    <source>
        <dbReference type="ARBA" id="ARBA00023077"/>
    </source>
</evidence>
<evidence type="ECO:0000256" key="4">
    <source>
        <dbReference type="ARBA" id="ARBA00022496"/>
    </source>
</evidence>
<feature type="domain" description="TonB-dependent receptor plug" evidence="16">
    <location>
        <begin position="43"/>
        <end position="150"/>
    </location>
</feature>
<comment type="caution">
    <text evidence="17">The sequence shown here is derived from an EMBL/GenBank/DDBJ whole genome shotgun (WGS) entry which is preliminary data.</text>
</comment>
<evidence type="ECO:0000256" key="12">
    <source>
        <dbReference type="RuleBase" id="RU003357"/>
    </source>
</evidence>
<keyword evidence="8 12" id="KW-0798">TonB box</keyword>
<evidence type="ECO:0000259" key="15">
    <source>
        <dbReference type="Pfam" id="PF00593"/>
    </source>
</evidence>
<evidence type="ECO:0000313" key="17">
    <source>
        <dbReference type="EMBL" id="MBB6520264.1"/>
    </source>
</evidence>
<dbReference type="InterPro" id="IPR000531">
    <property type="entry name" value="Beta-barrel_TonB"/>
</dbReference>
<organism evidence="17 18">
    <name type="scientific">Pseudoteredinibacter isoporae</name>
    <dbReference type="NCBI Taxonomy" id="570281"/>
    <lineage>
        <taxon>Bacteria</taxon>
        <taxon>Pseudomonadati</taxon>
        <taxon>Pseudomonadota</taxon>
        <taxon>Gammaproteobacteria</taxon>
        <taxon>Cellvibrionales</taxon>
        <taxon>Cellvibrionaceae</taxon>
        <taxon>Pseudoteredinibacter</taxon>
    </lineage>
</organism>
<keyword evidence="5 11" id="KW-0812">Transmembrane</keyword>
<dbReference type="PROSITE" id="PS52016">
    <property type="entry name" value="TONB_DEPENDENT_REC_3"/>
    <property type="match status" value="1"/>
</dbReference>
<keyword evidence="6" id="KW-0408">Iron</keyword>
<keyword evidence="2 11" id="KW-0813">Transport</keyword>